<reference evidence="2 3" key="1">
    <citation type="submission" date="2020-08" db="EMBL/GenBank/DDBJ databases">
        <title>Genomic Encyclopedia of Type Strains, Phase IV (KMG-V): Genome sequencing to study the core and pangenomes of soil and plant-associated prokaryotes.</title>
        <authorList>
            <person name="Whitman W."/>
        </authorList>
    </citation>
    <scope>NUCLEOTIDE SEQUENCE [LARGE SCALE GENOMIC DNA]</scope>
    <source>
        <strain evidence="2 3">SEMIA 4084</strain>
    </source>
</reference>
<protein>
    <submittedName>
        <fullName evidence="2">Uncharacterized protein</fullName>
    </submittedName>
</protein>
<dbReference type="AlphaFoldDB" id="A0A7W8UB99"/>
<name>A0A7W8UB99_9HYPH</name>
<evidence type="ECO:0000313" key="3">
    <source>
        <dbReference type="Proteomes" id="UP000585507"/>
    </source>
</evidence>
<feature type="region of interest" description="Disordered" evidence="1">
    <location>
        <begin position="1"/>
        <end position="44"/>
    </location>
</feature>
<evidence type="ECO:0000313" key="2">
    <source>
        <dbReference type="EMBL" id="MBB5536219.1"/>
    </source>
</evidence>
<dbReference type="Proteomes" id="UP000585507">
    <property type="component" value="Unassembled WGS sequence"/>
</dbReference>
<sequence>MPPAMPAVSSPGRQLQSLGMRPPAFACDRPAAAPGDQSQSNRLAGGLPYEIEPFDKIAPEEVRVFAHWKVT</sequence>
<dbReference type="EMBL" id="JACHBK010000006">
    <property type="protein sequence ID" value="MBB5536219.1"/>
    <property type="molecule type" value="Genomic_DNA"/>
</dbReference>
<organism evidence="2 3">
    <name type="scientific">Rhizobium giardinii</name>
    <dbReference type="NCBI Taxonomy" id="56731"/>
    <lineage>
        <taxon>Bacteria</taxon>
        <taxon>Pseudomonadati</taxon>
        <taxon>Pseudomonadota</taxon>
        <taxon>Alphaproteobacteria</taxon>
        <taxon>Hyphomicrobiales</taxon>
        <taxon>Rhizobiaceae</taxon>
        <taxon>Rhizobium/Agrobacterium group</taxon>
        <taxon>Rhizobium</taxon>
    </lineage>
</organism>
<accession>A0A7W8UB99</accession>
<keyword evidence="3" id="KW-1185">Reference proteome</keyword>
<gene>
    <name evidence="2" type="ORF">GGD55_002926</name>
</gene>
<evidence type="ECO:0000256" key="1">
    <source>
        <dbReference type="SAM" id="MobiDB-lite"/>
    </source>
</evidence>
<comment type="caution">
    <text evidence="2">The sequence shown here is derived from an EMBL/GenBank/DDBJ whole genome shotgun (WGS) entry which is preliminary data.</text>
</comment>
<proteinExistence type="predicted"/>